<accession>A0A1V0TJ95</accession>
<dbReference type="KEGG" id="sgv:B1H19_01285"/>
<keyword evidence="2" id="KW-1185">Reference proteome</keyword>
<reference evidence="1 2" key="1">
    <citation type="submission" date="2017-04" db="EMBL/GenBank/DDBJ databases">
        <title>Complete Genome Sequence of Streptomyces gilvosporeus F607, a Capable Producer of Natamycin.</title>
        <authorList>
            <person name="Zong G."/>
            <person name="Zhong C."/>
            <person name="Fu J."/>
            <person name="Qin R."/>
            <person name="Cao G."/>
        </authorList>
    </citation>
    <scope>NUCLEOTIDE SEQUENCE [LARGE SCALE GENOMIC DNA]</scope>
    <source>
        <strain evidence="1 2">F607</strain>
    </source>
</reference>
<dbReference type="RefSeq" id="WP_083102432.1">
    <property type="nucleotide sequence ID" value="NZ_CP020569.1"/>
</dbReference>
<organism evidence="1 2">
    <name type="scientific">Streptomyces gilvosporeus</name>
    <dbReference type="NCBI Taxonomy" id="553510"/>
    <lineage>
        <taxon>Bacteria</taxon>
        <taxon>Bacillati</taxon>
        <taxon>Actinomycetota</taxon>
        <taxon>Actinomycetes</taxon>
        <taxon>Kitasatosporales</taxon>
        <taxon>Streptomycetaceae</taxon>
        <taxon>Streptomyces</taxon>
    </lineage>
</organism>
<proteinExistence type="predicted"/>
<dbReference type="Proteomes" id="UP000192726">
    <property type="component" value="Chromosome"/>
</dbReference>
<evidence type="ECO:0000313" key="1">
    <source>
        <dbReference type="EMBL" id="ARF53001.1"/>
    </source>
</evidence>
<protein>
    <submittedName>
        <fullName evidence="1">Uncharacterized protein</fullName>
    </submittedName>
</protein>
<gene>
    <name evidence="1" type="ORF">B1H19_01285</name>
</gene>
<name>A0A1V0TJ95_9ACTN</name>
<dbReference type="EMBL" id="CP020569">
    <property type="protein sequence ID" value="ARF53001.1"/>
    <property type="molecule type" value="Genomic_DNA"/>
</dbReference>
<dbReference type="AlphaFoldDB" id="A0A1V0TJ95"/>
<evidence type="ECO:0000313" key="2">
    <source>
        <dbReference type="Proteomes" id="UP000192726"/>
    </source>
</evidence>
<sequence length="65" mass="7132">MPRNCRPVHLPDPVPVPEPTPVDGCDVCAALARQRAAAHAKGDKAKVIDCNIEMRRHPHAMREVS</sequence>
<dbReference type="STRING" id="553510.B1H19_01285"/>